<dbReference type="RefSeq" id="WP_221251512.1">
    <property type="nucleotide sequence ID" value="NZ_AP024355.1"/>
</dbReference>
<sequence length="241" mass="24649">MVRQVVTRTERRMEKKQALVLLFLVLGVSLVSFVLGVMVGRGGSDQPAPVAVAEERKPVPIAAEPPPAPPADPATPPAEAAAAAEAPAPAAEKGALTFFDTLPKGEQTPLGSGINRPPETKPAEEAPAAAATGSQPAKAETRPAPAVVETPSAPAAAMPAASAQGAYVVQVASFKDAADAQGLSGKLVAKGYQAFTQQADLGDKGVWHRVMVGPFADSQAAGQVVDRLKAQEKLSGLVKKR</sequence>
<dbReference type="Proteomes" id="UP001319827">
    <property type="component" value="Chromosome"/>
</dbReference>
<dbReference type="Gene3D" id="3.30.70.1070">
    <property type="entry name" value="Sporulation related repeat"/>
    <property type="match status" value="1"/>
</dbReference>
<dbReference type="PANTHER" id="PTHR38687">
    <property type="entry name" value="CELL DIVISION PROTEIN DEDD-RELATED"/>
    <property type="match status" value="1"/>
</dbReference>
<evidence type="ECO:0000259" key="2">
    <source>
        <dbReference type="PROSITE" id="PS51724"/>
    </source>
</evidence>
<evidence type="ECO:0000313" key="4">
    <source>
        <dbReference type="Proteomes" id="UP001319827"/>
    </source>
</evidence>
<dbReference type="InterPro" id="IPR052521">
    <property type="entry name" value="Cell_div_SPOR-domain"/>
</dbReference>
<dbReference type="InterPro" id="IPR036680">
    <property type="entry name" value="SPOR-like_sf"/>
</dbReference>
<dbReference type="EMBL" id="AP024355">
    <property type="protein sequence ID" value="BCR04088.1"/>
    <property type="molecule type" value="Genomic_DNA"/>
</dbReference>
<reference evidence="3 4" key="1">
    <citation type="journal article" date="2016" name="C (Basel)">
        <title>Selective Growth of and Electricity Production by Marine Exoelectrogenic Bacteria in Self-Aggregated Hydrogel of Microbially Reduced Graphene Oxide.</title>
        <authorList>
            <person name="Yoshida N."/>
            <person name="Goto Y."/>
            <person name="Miyata Y."/>
        </authorList>
    </citation>
    <scope>NUCLEOTIDE SEQUENCE [LARGE SCALE GENOMIC DNA]</scope>
    <source>
        <strain evidence="3 4">NIT-T3</strain>
    </source>
</reference>
<evidence type="ECO:0000256" key="1">
    <source>
        <dbReference type="SAM" id="MobiDB-lite"/>
    </source>
</evidence>
<gene>
    <name evidence="3" type="ORF">DESUT3_11570</name>
</gene>
<feature type="compositionally biased region" description="Low complexity" evidence="1">
    <location>
        <begin position="77"/>
        <end position="87"/>
    </location>
</feature>
<name>A0ABN6DVF3_9BACT</name>
<dbReference type="SUPFAM" id="SSF110997">
    <property type="entry name" value="Sporulation related repeat"/>
    <property type="match status" value="1"/>
</dbReference>
<dbReference type="PANTHER" id="PTHR38687:SF1">
    <property type="entry name" value="CELL DIVISION PROTEIN DEDD"/>
    <property type="match status" value="1"/>
</dbReference>
<protein>
    <recommendedName>
        <fullName evidence="2">SPOR domain-containing protein</fullName>
    </recommendedName>
</protein>
<feature type="compositionally biased region" description="Pro residues" evidence="1">
    <location>
        <begin position="63"/>
        <end position="76"/>
    </location>
</feature>
<proteinExistence type="predicted"/>
<feature type="domain" description="SPOR" evidence="2">
    <location>
        <begin position="161"/>
        <end position="241"/>
    </location>
</feature>
<dbReference type="PROSITE" id="PS51724">
    <property type="entry name" value="SPOR"/>
    <property type="match status" value="1"/>
</dbReference>
<feature type="compositionally biased region" description="Low complexity" evidence="1">
    <location>
        <begin position="125"/>
        <end position="138"/>
    </location>
</feature>
<dbReference type="InterPro" id="IPR007730">
    <property type="entry name" value="SPOR-like_dom"/>
</dbReference>
<dbReference type="Pfam" id="PF05036">
    <property type="entry name" value="SPOR"/>
    <property type="match status" value="1"/>
</dbReference>
<accession>A0ABN6DVF3</accession>
<evidence type="ECO:0000313" key="3">
    <source>
        <dbReference type="EMBL" id="BCR04088.1"/>
    </source>
</evidence>
<reference evidence="3 4" key="2">
    <citation type="journal article" date="2021" name="Int. J. Syst. Evol. Microbiol.">
        <title>Isolation and Polyphasic Characterization of Desulfuromonas versatilis sp. Nov., an Electrogenic Bacteria Capable of Versatile Metabolism Isolated from a Graphene Oxide-Reducing Enrichment Culture.</title>
        <authorList>
            <person name="Xie L."/>
            <person name="Yoshida N."/>
            <person name="Ishii S."/>
            <person name="Meng L."/>
        </authorList>
    </citation>
    <scope>NUCLEOTIDE SEQUENCE [LARGE SCALE GENOMIC DNA]</scope>
    <source>
        <strain evidence="3 4">NIT-T3</strain>
    </source>
</reference>
<keyword evidence="4" id="KW-1185">Reference proteome</keyword>
<feature type="region of interest" description="Disordered" evidence="1">
    <location>
        <begin position="60"/>
        <end position="87"/>
    </location>
</feature>
<feature type="region of interest" description="Disordered" evidence="1">
    <location>
        <begin position="102"/>
        <end position="147"/>
    </location>
</feature>
<organism evidence="3 4">
    <name type="scientific">Desulfuromonas versatilis</name>
    <dbReference type="NCBI Taxonomy" id="2802975"/>
    <lineage>
        <taxon>Bacteria</taxon>
        <taxon>Pseudomonadati</taxon>
        <taxon>Thermodesulfobacteriota</taxon>
        <taxon>Desulfuromonadia</taxon>
        <taxon>Desulfuromonadales</taxon>
        <taxon>Desulfuromonadaceae</taxon>
        <taxon>Desulfuromonas</taxon>
    </lineage>
</organism>